<gene>
    <name evidence="2" type="ORF">GCM10011383_23490</name>
</gene>
<dbReference type="PANTHER" id="PTHR12110">
    <property type="entry name" value="HYDROXYPYRUVATE ISOMERASE"/>
    <property type="match status" value="1"/>
</dbReference>
<organism evidence="2 3">
    <name type="scientific">Hymenobacter cavernae</name>
    <dbReference type="NCBI Taxonomy" id="2044852"/>
    <lineage>
        <taxon>Bacteria</taxon>
        <taxon>Pseudomonadati</taxon>
        <taxon>Bacteroidota</taxon>
        <taxon>Cytophagia</taxon>
        <taxon>Cytophagales</taxon>
        <taxon>Hymenobacteraceae</taxon>
        <taxon>Hymenobacter</taxon>
    </lineage>
</organism>
<sequence length="299" mass="33580">MSTNSLTRRTFLKSSLLLTGGLLLPNLLKAKPKKLTYKIAVVDLMILKRQKLGALQLTKDIGADGVEIDMGGLGQRETFDSQLAKPEIRQQFLDKAKELNLEICSLAMTGFYAQSFATRPTYQRMVQDCIDTMKAMNVKVAFLPLGTQGDLVKNPELRPAIVERLKVVGKMAKKAGVVIGIETALDAKGEVELLHDINSKHIQIYFNFSNPLKAGRDLNEELKILGPKRICQMHCTDEDGVWLQNNTRLDMNRVKQTLTDMNWQGWLVIERSRDANDPRNVKKNFGANTAYLKSIFQAS</sequence>
<keyword evidence="2" id="KW-0255">Endonuclease</keyword>
<reference evidence="3" key="1">
    <citation type="journal article" date="2019" name="Int. J. Syst. Evol. Microbiol.">
        <title>The Global Catalogue of Microorganisms (GCM) 10K type strain sequencing project: providing services to taxonomists for standard genome sequencing and annotation.</title>
        <authorList>
            <consortium name="The Broad Institute Genomics Platform"/>
            <consortium name="The Broad Institute Genome Sequencing Center for Infectious Disease"/>
            <person name="Wu L."/>
            <person name="Ma J."/>
        </authorList>
    </citation>
    <scope>NUCLEOTIDE SEQUENCE [LARGE SCALE GENOMIC DNA]</scope>
    <source>
        <strain evidence="3">CGMCC 1.15197</strain>
    </source>
</reference>
<dbReference type="GO" id="GO:0004519">
    <property type="term" value="F:endonuclease activity"/>
    <property type="evidence" value="ECO:0007669"/>
    <property type="project" value="UniProtKB-KW"/>
</dbReference>
<dbReference type="PANTHER" id="PTHR12110:SF53">
    <property type="entry name" value="BLR5974 PROTEIN"/>
    <property type="match status" value="1"/>
</dbReference>
<accession>A0ABQ1UAI8</accession>
<dbReference type="InterPro" id="IPR006311">
    <property type="entry name" value="TAT_signal"/>
</dbReference>
<keyword evidence="2" id="KW-0378">Hydrolase</keyword>
<feature type="domain" description="Xylose isomerase-like TIM barrel" evidence="1">
    <location>
        <begin position="56"/>
        <end position="283"/>
    </location>
</feature>
<dbReference type="InterPro" id="IPR013022">
    <property type="entry name" value="Xyl_isomerase-like_TIM-brl"/>
</dbReference>
<evidence type="ECO:0000313" key="2">
    <source>
        <dbReference type="EMBL" id="GGF11616.1"/>
    </source>
</evidence>
<keyword evidence="2" id="KW-0540">Nuclease</keyword>
<proteinExistence type="predicted"/>
<evidence type="ECO:0000259" key="1">
    <source>
        <dbReference type="Pfam" id="PF01261"/>
    </source>
</evidence>
<dbReference type="Proteomes" id="UP000632273">
    <property type="component" value="Unassembled WGS sequence"/>
</dbReference>
<comment type="caution">
    <text evidence="2">The sequence shown here is derived from an EMBL/GenBank/DDBJ whole genome shotgun (WGS) entry which is preliminary data.</text>
</comment>
<dbReference type="SUPFAM" id="SSF51658">
    <property type="entry name" value="Xylose isomerase-like"/>
    <property type="match status" value="1"/>
</dbReference>
<evidence type="ECO:0000313" key="3">
    <source>
        <dbReference type="Proteomes" id="UP000632273"/>
    </source>
</evidence>
<dbReference type="PROSITE" id="PS51318">
    <property type="entry name" value="TAT"/>
    <property type="match status" value="1"/>
</dbReference>
<dbReference type="Pfam" id="PF01261">
    <property type="entry name" value="AP_endonuc_2"/>
    <property type="match status" value="1"/>
</dbReference>
<name>A0ABQ1UAI8_9BACT</name>
<dbReference type="RefSeq" id="WP_188814208.1">
    <property type="nucleotide sequence ID" value="NZ_BMHT01000004.1"/>
</dbReference>
<dbReference type="InterPro" id="IPR050312">
    <property type="entry name" value="IolE/XylAMocC-like"/>
</dbReference>
<keyword evidence="3" id="KW-1185">Reference proteome</keyword>
<dbReference type="Gene3D" id="3.20.20.150">
    <property type="entry name" value="Divalent-metal-dependent TIM barrel enzymes"/>
    <property type="match status" value="1"/>
</dbReference>
<dbReference type="InterPro" id="IPR036237">
    <property type="entry name" value="Xyl_isomerase-like_sf"/>
</dbReference>
<protein>
    <submittedName>
        <fullName evidence="2">Endonuclease</fullName>
    </submittedName>
</protein>
<dbReference type="EMBL" id="BMHT01000004">
    <property type="protein sequence ID" value="GGF11616.1"/>
    <property type="molecule type" value="Genomic_DNA"/>
</dbReference>